<dbReference type="GO" id="GO:0008289">
    <property type="term" value="F:lipid binding"/>
    <property type="evidence" value="ECO:0007669"/>
    <property type="project" value="UniProtKB-KW"/>
</dbReference>
<evidence type="ECO:0000256" key="3">
    <source>
        <dbReference type="SAM" id="SignalP"/>
    </source>
</evidence>
<dbReference type="OrthoDB" id="665742at2759"/>
<dbReference type="Proteomes" id="UP000325315">
    <property type="component" value="Unassembled WGS sequence"/>
</dbReference>
<dbReference type="InterPro" id="IPR033872">
    <property type="entry name" value="nsLTP2"/>
</dbReference>
<feature type="domain" description="Bifunctional inhibitor/plant lipid transfer protein/seed storage helical" evidence="4">
    <location>
        <begin position="33"/>
        <end position="114"/>
    </location>
</feature>
<keyword evidence="2" id="KW-0446">Lipid-binding</keyword>
<dbReference type="AlphaFoldDB" id="A0A5B6WKY8"/>
<dbReference type="SMART" id="SM00499">
    <property type="entry name" value="AAI"/>
    <property type="match status" value="2"/>
</dbReference>
<evidence type="ECO:0000313" key="5">
    <source>
        <dbReference type="EMBL" id="KAA3482479.1"/>
    </source>
</evidence>
<keyword evidence="6" id="KW-1185">Reference proteome</keyword>
<gene>
    <name evidence="5" type="ORF">EPI10_004720</name>
</gene>
<name>A0A5B6WKY8_9ROSI</name>
<feature type="signal peptide" evidence="3">
    <location>
        <begin position="1"/>
        <end position="30"/>
    </location>
</feature>
<reference evidence="6" key="1">
    <citation type="journal article" date="2019" name="Plant Biotechnol. J.">
        <title>Genome sequencing of the Australian wild diploid species Gossypium australe highlights disease resistance and delayed gland morphogenesis.</title>
        <authorList>
            <person name="Cai Y."/>
            <person name="Cai X."/>
            <person name="Wang Q."/>
            <person name="Wang P."/>
            <person name="Zhang Y."/>
            <person name="Cai C."/>
            <person name="Xu Y."/>
            <person name="Wang K."/>
            <person name="Zhou Z."/>
            <person name="Wang C."/>
            <person name="Geng S."/>
            <person name="Li B."/>
            <person name="Dong Q."/>
            <person name="Hou Y."/>
            <person name="Wang H."/>
            <person name="Ai P."/>
            <person name="Liu Z."/>
            <person name="Yi F."/>
            <person name="Sun M."/>
            <person name="An G."/>
            <person name="Cheng J."/>
            <person name="Zhang Y."/>
            <person name="Shi Q."/>
            <person name="Xie Y."/>
            <person name="Shi X."/>
            <person name="Chang Y."/>
            <person name="Huang F."/>
            <person name="Chen Y."/>
            <person name="Hong S."/>
            <person name="Mi L."/>
            <person name="Sun Q."/>
            <person name="Zhang L."/>
            <person name="Zhou B."/>
            <person name="Peng R."/>
            <person name="Zhang X."/>
            <person name="Liu F."/>
        </authorList>
    </citation>
    <scope>NUCLEOTIDE SEQUENCE [LARGE SCALE GENOMIC DNA]</scope>
    <source>
        <strain evidence="6">cv. PA1801</strain>
    </source>
</reference>
<feature type="chain" id="PRO_5022986950" evidence="3">
    <location>
        <begin position="31"/>
        <end position="202"/>
    </location>
</feature>
<dbReference type="CDD" id="cd01959">
    <property type="entry name" value="nsLTP2"/>
    <property type="match status" value="2"/>
</dbReference>
<dbReference type="InterPro" id="IPR016140">
    <property type="entry name" value="Bifunc_inhib/LTP/seed_store"/>
</dbReference>
<evidence type="ECO:0000259" key="4">
    <source>
        <dbReference type="SMART" id="SM00499"/>
    </source>
</evidence>
<dbReference type="Gene3D" id="1.10.110.10">
    <property type="entry name" value="Plant lipid-transfer and hydrophobic proteins"/>
    <property type="match status" value="2"/>
</dbReference>
<keyword evidence="3" id="KW-0732">Signal</keyword>
<evidence type="ECO:0000256" key="1">
    <source>
        <dbReference type="ARBA" id="ARBA00022448"/>
    </source>
</evidence>
<dbReference type="GO" id="GO:0006869">
    <property type="term" value="P:lipid transport"/>
    <property type="evidence" value="ECO:0007669"/>
    <property type="project" value="InterPro"/>
</dbReference>
<dbReference type="PANTHER" id="PTHR33214:SF44">
    <property type="entry name" value="NON-SPECIFIC LIPID TRANSFER PROTEIN GPI-ANCHORED 33"/>
    <property type="match status" value="1"/>
</dbReference>
<dbReference type="InterPro" id="IPR036312">
    <property type="entry name" value="Bifun_inhib/LTP/seed_sf"/>
</dbReference>
<sequence>MKRISFVMILCTVALAAVVVFSGETHTVEAVTCSPIELIPCLPAISTPPKPPSAACCGKVKEQLPCFCGYLKDPSAKPFIDNPNIPKVASSCGVAHAYPPKIKNMKRVSFVILCVVAIAVVVFSGETCMVEAVTCNPIELSPCLAAIMMPSQPPSAACCSKLKEQQPCFCGYIKDPTLKQYMNNPNIPKVASSCGVAYPPKC</sequence>
<accession>A0A5B6WKY8</accession>
<organism evidence="5 6">
    <name type="scientific">Gossypium australe</name>
    <dbReference type="NCBI Taxonomy" id="47621"/>
    <lineage>
        <taxon>Eukaryota</taxon>
        <taxon>Viridiplantae</taxon>
        <taxon>Streptophyta</taxon>
        <taxon>Embryophyta</taxon>
        <taxon>Tracheophyta</taxon>
        <taxon>Spermatophyta</taxon>
        <taxon>Magnoliopsida</taxon>
        <taxon>eudicotyledons</taxon>
        <taxon>Gunneridae</taxon>
        <taxon>Pentapetalae</taxon>
        <taxon>rosids</taxon>
        <taxon>malvids</taxon>
        <taxon>Malvales</taxon>
        <taxon>Malvaceae</taxon>
        <taxon>Malvoideae</taxon>
        <taxon>Gossypium</taxon>
    </lineage>
</organism>
<dbReference type="PANTHER" id="PTHR33214">
    <property type="entry name" value="BIFUNCTIONAL INHIBITOR/LIPID-TRANSFER PROTEIN/SEED STORAGE 2S ALBUMIN SUPERFAMILY PROTEIN"/>
    <property type="match status" value="1"/>
</dbReference>
<keyword evidence="1" id="KW-0813">Transport</keyword>
<evidence type="ECO:0000313" key="6">
    <source>
        <dbReference type="Proteomes" id="UP000325315"/>
    </source>
</evidence>
<dbReference type="SUPFAM" id="SSF47699">
    <property type="entry name" value="Bifunctional inhibitor/lipid-transfer protein/seed storage 2S albumin"/>
    <property type="match status" value="2"/>
</dbReference>
<dbReference type="Pfam" id="PF14368">
    <property type="entry name" value="LTP_2"/>
    <property type="match status" value="2"/>
</dbReference>
<comment type="caution">
    <text evidence="5">The sequence shown here is derived from an EMBL/GenBank/DDBJ whole genome shotgun (WGS) entry which is preliminary data.</text>
</comment>
<proteinExistence type="predicted"/>
<dbReference type="EMBL" id="SMMG02000002">
    <property type="protein sequence ID" value="KAA3482479.1"/>
    <property type="molecule type" value="Genomic_DNA"/>
</dbReference>
<protein>
    <submittedName>
        <fullName evidence="5">Non-specific lipid-transfer protein 2-like</fullName>
    </submittedName>
</protein>
<evidence type="ECO:0000256" key="2">
    <source>
        <dbReference type="ARBA" id="ARBA00023121"/>
    </source>
</evidence>
<feature type="domain" description="Bifunctional inhibitor/plant lipid transfer protein/seed storage helical" evidence="4">
    <location>
        <begin position="135"/>
        <end position="202"/>
    </location>
</feature>